<dbReference type="InterPro" id="IPR001830">
    <property type="entry name" value="Glyco_trans_20"/>
</dbReference>
<dbReference type="PANTHER" id="PTHR10788:SF106">
    <property type="entry name" value="BCDNA.GH08860"/>
    <property type="match status" value="1"/>
</dbReference>
<evidence type="ECO:0000313" key="2">
    <source>
        <dbReference type="EMBL" id="MBK3332675.1"/>
    </source>
</evidence>
<dbReference type="PANTHER" id="PTHR10788">
    <property type="entry name" value="TREHALOSE-6-PHOSPHATE SYNTHASE"/>
    <property type="match status" value="1"/>
</dbReference>
<comment type="similarity">
    <text evidence="1">Belongs to the glycosyltransferase 20 family.</text>
</comment>
<dbReference type="CDD" id="cd03788">
    <property type="entry name" value="GT20_TPS"/>
    <property type="match status" value="1"/>
</dbReference>
<dbReference type="Gene3D" id="3.40.50.2000">
    <property type="entry name" value="Glycogen Phosphorylase B"/>
    <property type="match status" value="2"/>
</dbReference>
<accession>A0ABS1GIG7</accession>
<dbReference type="SUPFAM" id="SSF53756">
    <property type="entry name" value="UDP-Glycosyltransferase/glycogen phosphorylase"/>
    <property type="match status" value="1"/>
</dbReference>
<proteinExistence type="inferred from homology"/>
<name>A0ABS1GIG7_9AQUI</name>
<dbReference type="EMBL" id="JAACYA010000002">
    <property type="protein sequence ID" value="MBK3332675.1"/>
    <property type="molecule type" value="Genomic_DNA"/>
</dbReference>
<reference evidence="2 3" key="1">
    <citation type="journal article" date="2021" name="Syst. Appl. Microbiol.">
        <title>Persephonella atlantica sp. nov.: How to adapt to physico-chemical gradients in high temperature hydrothermal habitats.</title>
        <authorList>
            <person name="Francois D.X."/>
            <person name="Godfroy A."/>
            <person name="Mathien C."/>
            <person name="Aube J."/>
            <person name="Cathalot C."/>
            <person name="Lesongeur F."/>
            <person name="L'Haridon S."/>
            <person name="Philippon X."/>
            <person name="Roussel E.G."/>
        </authorList>
    </citation>
    <scope>NUCLEOTIDE SEQUENCE [LARGE SCALE GENOMIC DNA]</scope>
    <source>
        <strain evidence="2 3">MO1340</strain>
    </source>
</reference>
<dbReference type="Pfam" id="PF00982">
    <property type="entry name" value="Glyco_transf_20"/>
    <property type="match status" value="1"/>
</dbReference>
<keyword evidence="3" id="KW-1185">Reference proteome</keyword>
<comment type="caution">
    <text evidence="2">The sequence shown here is derived from an EMBL/GenBank/DDBJ whole genome shotgun (WGS) entry which is preliminary data.</text>
</comment>
<evidence type="ECO:0000256" key="1">
    <source>
        <dbReference type="ARBA" id="ARBA00008799"/>
    </source>
</evidence>
<gene>
    <name evidence="2" type="ORF">GWK41_06305</name>
</gene>
<dbReference type="RefSeq" id="WP_200674093.1">
    <property type="nucleotide sequence ID" value="NZ_JAACYA010000002.1"/>
</dbReference>
<dbReference type="Proteomes" id="UP000772812">
    <property type="component" value="Unassembled WGS sequence"/>
</dbReference>
<organism evidence="2 3">
    <name type="scientific">Persephonella atlantica</name>
    <dbReference type="NCBI Taxonomy" id="2699429"/>
    <lineage>
        <taxon>Bacteria</taxon>
        <taxon>Pseudomonadati</taxon>
        <taxon>Aquificota</taxon>
        <taxon>Aquificia</taxon>
        <taxon>Aquificales</taxon>
        <taxon>Hydrogenothermaceae</taxon>
        <taxon>Persephonella</taxon>
    </lineage>
</organism>
<sequence length="482" mass="56451">MERLIVVSAILPIHLQKEGKEYTVKVSPGGLVTALKQALKKRQAIWIGWAGVNRLNKQMKELIVKEGTKEGFILYPVPFTDEERKNFFDGFSNGIIWPLFHTFQAYARFEPSYWNAYKSVNKKFAQIIKRVIHKDDLIWVHDYHFFLLPEYLKKAGVKNKTAFFLHIPFPSPELFFKIPWRIDLLKGLLQYDLIGFHTYIDRKNFLDCINELIENVNIQIKEPVTRISYNGKTVKIGVFPISVDFDYYEEKAKSAKPLDRRRKIILGIDRLDYTKGLIHKIKAYRLFLQKYPELHCKVKLVQAVAPNIKKLPEYDQLKVEFEHLVSDVNGKFGTDRWTPIQYISRRVDFEKLIRYYRYSDVCWVNSIKDGMNLVGKEYAAANIDENGVLLLSEFTGAATELHNNCILVNPYDIEGTADALYRALTMSLEEKSQMMKRLRKHIRRFNIGWWSNAFLETAFGKKIEDFPILEDDIPLHEVLQLL</sequence>
<evidence type="ECO:0000313" key="3">
    <source>
        <dbReference type="Proteomes" id="UP000772812"/>
    </source>
</evidence>
<protein>
    <submittedName>
        <fullName evidence="2">Trehalose-6-phosphate synthase</fullName>
    </submittedName>
</protein>